<name>Q97H09_CLOAB</name>
<dbReference type="GO" id="GO:0044780">
    <property type="term" value="P:bacterial-type flagellum assembly"/>
    <property type="evidence" value="ECO:0007669"/>
    <property type="project" value="InterPro"/>
</dbReference>
<evidence type="ECO:0000256" key="1">
    <source>
        <dbReference type="ARBA" id="ARBA00004514"/>
    </source>
</evidence>
<dbReference type="PIRSF" id="PIRSF039090">
    <property type="entry name" value="Flis"/>
    <property type="match status" value="1"/>
</dbReference>
<organism evidence="7 8">
    <name type="scientific">Clostridium acetobutylicum (strain ATCC 824 / DSM 792 / JCM 1419 / IAM 19013 / LMG 5710 / NBRC 13948 / NRRL B-527 / VKM B-1787 / 2291 / W)</name>
    <dbReference type="NCBI Taxonomy" id="272562"/>
    <lineage>
        <taxon>Bacteria</taxon>
        <taxon>Bacillati</taxon>
        <taxon>Bacillota</taxon>
        <taxon>Clostridia</taxon>
        <taxon>Eubacteriales</taxon>
        <taxon>Clostridiaceae</taxon>
        <taxon>Clostridium</taxon>
    </lineage>
</organism>
<keyword evidence="3 6" id="KW-0963">Cytoplasm</keyword>
<reference evidence="7 8" key="1">
    <citation type="journal article" date="2001" name="J. Bacteriol.">
        <title>Genome sequence and comparative analysis of the solvent-producing bacterium Clostridium acetobutylicum.</title>
        <authorList>
            <person name="Nolling J."/>
            <person name="Breton G."/>
            <person name="Omelchenko M.V."/>
            <person name="Makarova K.S."/>
            <person name="Zeng Q."/>
            <person name="Gibson R."/>
            <person name="Lee H.M."/>
            <person name="Dubois J."/>
            <person name="Qiu D."/>
            <person name="Hitti J."/>
            <person name="Wolf Y.I."/>
            <person name="Tatusov R.L."/>
            <person name="Sabathe F."/>
            <person name="Doucette-Stamm L."/>
            <person name="Soucaille P."/>
            <person name="Daly M.J."/>
            <person name="Bennett G.N."/>
            <person name="Koonin E.V."/>
            <person name="Smith D.R."/>
        </authorList>
    </citation>
    <scope>NUCLEOTIDE SEQUENCE [LARGE SCALE GENOMIC DNA]</scope>
    <source>
        <strain evidence="8">ATCC 824 / DSM 792 / JCM 1419 / LMG 5710 / VKM B-1787</strain>
    </source>
</reference>
<keyword evidence="7" id="KW-0282">Flagellum</keyword>
<dbReference type="SUPFAM" id="SSF101116">
    <property type="entry name" value="Flagellar export chaperone FliS"/>
    <property type="match status" value="1"/>
</dbReference>
<sequence length="126" mass="14634">MYGSNAYKTYKNNSVTYASKEQLLLMLVDGAVKFAKIARNSMEAKDIKKTHEYLIRVEDIFTELMACLDLSKAGDWGEDLFKLYSFISSQLVKANLKKDINILDETMPLIIEVRDMWYEAYKLSKR</sequence>
<dbReference type="Gene3D" id="1.20.120.340">
    <property type="entry name" value="Flagellar protein FliS"/>
    <property type="match status" value="1"/>
</dbReference>
<comment type="similarity">
    <text evidence="2 6">Belongs to the FliS family.</text>
</comment>
<dbReference type="NCBIfam" id="TIGR00208">
    <property type="entry name" value="fliS"/>
    <property type="match status" value="1"/>
</dbReference>
<keyword evidence="7" id="KW-0969">Cilium</keyword>
<dbReference type="eggNOG" id="COG1516">
    <property type="taxonomic scope" value="Bacteria"/>
</dbReference>
<evidence type="ECO:0000256" key="2">
    <source>
        <dbReference type="ARBA" id="ARBA00008787"/>
    </source>
</evidence>
<evidence type="ECO:0000313" key="7">
    <source>
        <dbReference type="EMBL" id="AAK80163.1"/>
    </source>
</evidence>
<dbReference type="OrthoDB" id="1524959at2"/>
<evidence type="ECO:0000256" key="3">
    <source>
        <dbReference type="ARBA" id="ARBA00022490"/>
    </source>
</evidence>
<gene>
    <name evidence="7" type="primary">fliS</name>
    <name evidence="7" type="ordered locus">CA_C2206</name>
</gene>
<proteinExistence type="inferred from homology"/>
<dbReference type="CDD" id="cd16098">
    <property type="entry name" value="FliS"/>
    <property type="match status" value="1"/>
</dbReference>
<dbReference type="STRING" id="272562.CA_C2206"/>
<dbReference type="HOGENOM" id="CLU_080373_3_1_9"/>
<protein>
    <recommendedName>
        <fullName evidence="6">Flagellar secretion chaperone FliS</fullName>
    </recommendedName>
</protein>
<dbReference type="PANTHER" id="PTHR34773:SF1">
    <property type="entry name" value="FLAGELLAR SECRETION CHAPERONE FLIS"/>
    <property type="match status" value="1"/>
</dbReference>
<dbReference type="RefSeq" id="WP_010965504.1">
    <property type="nucleotide sequence ID" value="NC_003030.1"/>
</dbReference>
<keyword evidence="4 6" id="KW-1005">Bacterial flagellum biogenesis</keyword>
<dbReference type="GeneID" id="44998685"/>
<dbReference type="InterPro" id="IPR036584">
    <property type="entry name" value="FliS_sf"/>
</dbReference>
<dbReference type="AlphaFoldDB" id="Q97H09"/>
<keyword evidence="7" id="KW-0966">Cell projection</keyword>
<evidence type="ECO:0000256" key="6">
    <source>
        <dbReference type="PIRNR" id="PIRNR039090"/>
    </source>
</evidence>
<accession>Q97H09</accession>
<dbReference type="GO" id="GO:0005829">
    <property type="term" value="C:cytosol"/>
    <property type="evidence" value="ECO:0007669"/>
    <property type="project" value="UniProtKB-SubCell"/>
</dbReference>
<dbReference type="EMBL" id="AE001437">
    <property type="protein sequence ID" value="AAK80163.1"/>
    <property type="molecule type" value="Genomic_DNA"/>
</dbReference>
<dbReference type="PIR" id="H97171">
    <property type="entry name" value="H97171"/>
</dbReference>
<dbReference type="PATRIC" id="fig|272562.8.peg.2407"/>
<keyword evidence="8" id="KW-1185">Reference proteome</keyword>
<comment type="subcellular location">
    <subcellularLocation>
        <location evidence="1 6">Cytoplasm</location>
        <location evidence="1 6">Cytosol</location>
    </subcellularLocation>
</comment>
<dbReference type="Pfam" id="PF02561">
    <property type="entry name" value="FliS"/>
    <property type="match status" value="1"/>
</dbReference>
<dbReference type="GO" id="GO:0071973">
    <property type="term" value="P:bacterial-type flagellum-dependent cell motility"/>
    <property type="evidence" value="ECO:0007669"/>
    <property type="project" value="TreeGrafter"/>
</dbReference>
<dbReference type="KEGG" id="cac:CA_C2206"/>
<evidence type="ECO:0000256" key="4">
    <source>
        <dbReference type="ARBA" id="ARBA00022795"/>
    </source>
</evidence>
<evidence type="ECO:0000256" key="5">
    <source>
        <dbReference type="ARBA" id="ARBA00023186"/>
    </source>
</evidence>
<dbReference type="PANTHER" id="PTHR34773">
    <property type="entry name" value="FLAGELLAR SECRETION CHAPERONE FLIS"/>
    <property type="match status" value="1"/>
</dbReference>
<dbReference type="Proteomes" id="UP000000814">
    <property type="component" value="Chromosome"/>
</dbReference>
<keyword evidence="5" id="KW-0143">Chaperone</keyword>
<evidence type="ECO:0000313" key="8">
    <source>
        <dbReference type="Proteomes" id="UP000000814"/>
    </source>
</evidence>
<dbReference type="InterPro" id="IPR003713">
    <property type="entry name" value="FliS"/>
</dbReference>